<sequence length="71" mass="8145">MPTLRSLVLLGFRRFFITSTHNKKNYPNYLDLSLRLANLSVLIVVDNVLQGGRVYDSFHVEESSHSLHFAP</sequence>
<accession>A0ABS3MZR8</accession>
<dbReference type="InterPro" id="IPR029063">
    <property type="entry name" value="SAM-dependent_MTases_sf"/>
</dbReference>
<proteinExistence type="predicted"/>
<evidence type="ECO:0000313" key="2">
    <source>
        <dbReference type="Proteomes" id="UP000663981"/>
    </source>
</evidence>
<dbReference type="RefSeq" id="WP_207976213.1">
    <property type="nucleotide sequence ID" value="NZ_JAGDEL010000003.1"/>
</dbReference>
<comment type="caution">
    <text evidence="1">The sequence shown here is derived from an EMBL/GenBank/DDBJ whole genome shotgun (WGS) entry which is preliminary data.</text>
</comment>
<dbReference type="Gene3D" id="3.40.50.150">
    <property type="entry name" value="Vaccinia Virus protein VP39"/>
    <property type="match status" value="1"/>
</dbReference>
<evidence type="ECO:0000313" key="1">
    <source>
        <dbReference type="EMBL" id="MBO1511331.1"/>
    </source>
</evidence>
<gene>
    <name evidence="1" type="ORF">I7822_06570</name>
</gene>
<dbReference type="EMBL" id="JAGDEL010000003">
    <property type="protein sequence ID" value="MBO1511331.1"/>
    <property type="molecule type" value="Genomic_DNA"/>
</dbReference>
<keyword evidence="2" id="KW-1185">Reference proteome</keyword>
<reference evidence="1 2" key="1">
    <citation type="submission" date="2021-03" db="EMBL/GenBank/DDBJ databases">
        <title>Whole genome sequence of Metabacillus bambusae BG109.</title>
        <authorList>
            <person name="Jeong J.W."/>
        </authorList>
    </citation>
    <scope>NUCLEOTIDE SEQUENCE [LARGE SCALE GENOMIC DNA]</scope>
    <source>
        <strain evidence="1 2">BG109</strain>
    </source>
</reference>
<name>A0ABS3MZR8_9BACI</name>
<organism evidence="1 2">
    <name type="scientific">Metabacillus bambusae</name>
    <dbReference type="NCBI Taxonomy" id="2795218"/>
    <lineage>
        <taxon>Bacteria</taxon>
        <taxon>Bacillati</taxon>
        <taxon>Bacillota</taxon>
        <taxon>Bacilli</taxon>
        <taxon>Bacillales</taxon>
        <taxon>Bacillaceae</taxon>
        <taxon>Metabacillus</taxon>
    </lineage>
</organism>
<protein>
    <submittedName>
        <fullName evidence="1">Uncharacterized protein</fullName>
    </submittedName>
</protein>
<dbReference type="Proteomes" id="UP000663981">
    <property type="component" value="Unassembled WGS sequence"/>
</dbReference>